<comment type="similarity">
    <text evidence="2">Belongs to the methyltransferase superfamily. HEN1 family.</text>
</comment>
<dbReference type="GO" id="GO:0005634">
    <property type="term" value="C:nucleus"/>
    <property type="evidence" value="ECO:0007669"/>
    <property type="project" value="TreeGrafter"/>
</dbReference>
<dbReference type="EC" id="2.1.1.386" evidence="11"/>
<dbReference type="SUPFAM" id="SSF53335">
    <property type="entry name" value="S-adenosyl-L-methionine-dependent methyltransferases"/>
    <property type="match status" value="1"/>
</dbReference>
<dbReference type="GO" id="GO:0090486">
    <property type="term" value="F:small RNA 2'-O-methyltransferase activity"/>
    <property type="evidence" value="ECO:0007669"/>
    <property type="project" value="UniProtKB-EC"/>
</dbReference>
<dbReference type="PANTHER" id="PTHR21404:SF3">
    <property type="entry name" value="SMALL RNA 2'-O-METHYLTRANSFERASE"/>
    <property type="match status" value="1"/>
</dbReference>
<dbReference type="GO" id="GO:0001510">
    <property type="term" value="P:RNA methylation"/>
    <property type="evidence" value="ECO:0007669"/>
    <property type="project" value="InterPro"/>
</dbReference>
<organism evidence="13">
    <name type="scientific">Aceria tosichella</name>
    <name type="common">wheat curl mite</name>
    <dbReference type="NCBI Taxonomy" id="561515"/>
    <lineage>
        <taxon>Eukaryota</taxon>
        <taxon>Metazoa</taxon>
        <taxon>Ecdysozoa</taxon>
        <taxon>Arthropoda</taxon>
        <taxon>Chelicerata</taxon>
        <taxon>Arachnida</taxon>
        <taxon>Acari</taxon>
        <taxon>Acariformes</taxon>
        <taxon>Trombidiformes</taxon>
        <taxon>Prostigmata</taxon>
        <taxon>Eupodina</taxon>
        <taxon>Eriophyoidea</taxon>
        <taxon>Eriophyidae</taxon>
        <taxon>Eriophyinae</taxon>
        <taxon>Aceriini</taxon>
        <taxon>Aceria</taxon>
    </lineage>
</organism>
<keyword evidence="7" id="KW-0479">Metal-binding</keyword>
<name>A0A6G1SPA1_9ACAR</name>
<dbReference type="InterPro" id="IPR026610">
    <property type="entry name" value="Hen1"/>
</dbReference>
<dbReference type="PANTHER" id="PTHR21404">
    <property type="entry name" value="HEN1"/>
    <property type="match status" value="1"/>
</dbReference>
<keyword evidence="9" id="KW-0694">RNA-binding</keyword>
<keyword evidence="4 13" id="KW-0489">Methyltransferase</keyword>
<dbReference type="GO" id="GO:0034587">
    <property type="term" value="P:piRNA processing"/>
    <property type="evidence" value="ECO:0007669"/>
    <property type="project" value="TreeGrafter"/>
</dbReference>
<evidence type="ECO:0000313" key="13">
    <source>
        <dbReference type="EMBL" id="MDE52354.1"/>
    </source>
</evidence>
<accession>A0A6G1SPA1</accession>
<keyword evidence="6" id="KW-0949">S-adenosyl-L-methionine</keyword>
<evidence type="ECO:0000256" key="11">
    <source>
        <dbReference type="ARBA" id="ARBA00035025"/>
    </source>
</evidence>
<evidence type="ECO:0000256" key="3">
    <source>
        <dbReference type="ARBA" id="ARBA00021330"/>
    </source>
</evidence>
<dbReference type="GO" id="GO:0046872">
    <property type="term" value="F:metal ion binding"/>
    <property type="evidence" value="ECO:0007669"/>
    <property type="project" value="UniProtKB-KW"/>
</dbReference>
<evidence type="ECO:0000256" key="6">
    <source>
        <dbReference type="ARBA" id="ARBA00022691"/>
    </source>
</evidence>
<evidence type="ECO:0000256" key="8">
    <source>
        <dbReference type="ARBA" id="ARBA00022842"/>
    </source>
</evidence>
<dbReference type="EMBL" id="GGYP01007583">
    <property type="protein sequence ID" value="MDE52354.1"/>
    <property type="molecule type" value="Transcribed_RNA"/>
</dbReference>
<dbReference type="GO" id="GO:0030422">
    <property type="term" value="P:siRNA processing"/>
    <property type="evidence" value="ECO:0007669"/>
    <property type="project" value="TreeGrafter"/>
</dbReference>
<keyword evidence="8" id="KW-0460">Magnesium</keyword>
<keyword evidence="5 13" id="KW-0808">Transferase</keyword>
<comment type="catalytic activity">
    <reaction evidence="12">
        <text>small RNA 3'-end nucleotide + S-adenosyl-L-methionine = small RNA 3'-end 2'-O-methylnucleotide + S-adenosyl-L-homocysteine + H(+)</text>
        <dbReference type="Rhea" id="RHEA:37887"/>
        <dbReference type="Rhea" id="RHEA-COMP:10415"/>
        <dbReference type="Rhea" id="RHEA-COMP:10416"/>
        <dbReference type="ChEBI" id="CHEBI:15378"/>
        <dbReference type="ChEBI" id="CHEBI:57856"/>
        <dbReference type="ChEBI" id="CHEBI:59789"/>
        <dbReference type="ChEBI" id="CHEBI:74896"/>
        <dbReference type="ChEBI" id="CHEBI:74898"/>
        <dbReference type="EC" id="2.1.1.386"/>
    </reaction>
</comment>
<evidence type="ECO:0000256" key="4">
    <source>
        <dbReference type="ARBA" id="ARBA00022603"/>
    </source>
</evidence>
<evidence type="ECO:0000256" key="2">
    <source>
        <dbReference type="ARBA" id="ARBA00009026"/>
    </source>
</evidence>
<evidence type="ECO:0000256" key="9">
    <source>
        <dbReference type="ARBA" id="ARBA00022884"/>
    </source>
</evidence>
<evidence type="ECO:0000256" key="5">
    <source>
        <dbReference type="ARBA" id="ARBA00022679"/>
    </source>
</evidence>
<protein>
    <recommendedName>
        <fullName evidence="3">Small RNA 2'-O-methyltransferase</fullName>
        <ecNumber evidence="11">2.1.1.386</ecNumber>
    </recommendedName>
</protein>
<gene>
    <name evidence="13" type="primary">HENMT1</name>
    <name evidence="13" type="ORF">g.17878</name>
</gene>
<dbReference type="Gene3D" id="3.40.50.150">
    <property type="entry name" value="Vaccinia Virus protein VP39"/>
    <property type="match status" value="1"/>
</dbReference>
<sequence>MPAIFNPPLSTQRYCWVQRYLEQSPHLTSLTDVGCGNGRMLLWTKVVPQIEKINCIDADAIMLECEMDHHFRPNLFEMIMGRRTSTSPVQINVFQGDIAVPDDRLQADCFTLIEMIEHITLEHLEKVSRTVFGYYKPKCVIVSTPNSEFNPLLRQHAEDSGESLGPFRPKDPNNPFRHWDHKFEWTRAEFISWAQTICTNFGYDFFIDGVGELPGSEPYGPCTQIAIFQLKPSCGSGVSIQSDLACFDLLINKLSVKEQKSEFLGDLEKKRICLMATFKVPGYSIDNPPPTHSDFDWSTLNLDESNSTQQEQQQCDQTMTNAD</sequence>
<evidence type="ECO:0000256" key="10">
    <source>
        <dbReference type="ARBA" id="ARBA00023158"/>
    </source>
</evidence>
<evidence type="ECO:0000256" key="1">
    <source>
        <dbReference type="ARBA" id="ARBA00001946"/>
    </source>
</evidence>
<keyword evidence="10" id="KW-0943">RNA-mediated gene silencing</keyword>
<dbReference type="GO" id="GO:0005737">
    <property type="term" value="C:cytoplasm"/>
    <property type="evidence" value="ECO:0007669"/>
    <property type="project" value="TreeGrafter"/>
</dbReference>
<dbReference type="GO" id="GO:0003723">
    <property type="term" value="F:RNA binding"/>
    <property type="evidence" value="ECO:0007669"/>
    <property type="project" value="UniProtKB-KW"/>
</dbReference>
<evidence type="ECO:0000256" key="7">
    <source>
        <dbReference type="ARBA" id="ARBA00022723"/>
    </source>
</evidence>
<dbReference type="InterPro" id="IPR029063">
    <property type="entry name" value="SAM-dependent_MTases_sf"/>
</dbReference>
<dbReference type="AlphaFoldDB" id="A0A6G1SPA1"/>
<evidence type="ECO:0000256" key="12">
    <source>
        <dbReference type="ARBA" id="ARBA00048418"/>
    </source>
</evidence>
<reference evidence="13" key="1">
    <citation type="submission" date="2018-10" db="EMBL/GenBank/DDBJ databases">
        <title>Transcriptome assembly of Aceria tosichella (Wheat curl mite) Type 2.</title>
        <authorList>
            <person name="Scully E.D."/>
            <person name="Geib S.M."/>
            <person name="Palmer N.A."/>
            <person name="Gupta A.K."/>
            <person name="Sarath G."/>
            <person name="Tatineni S."/>
        </authorList>
    </citation>
    <scope>NUCLEOTIDE SEQUENCE</scope>
    <source>
        <strain evidence="13">LincolnNE</strain>
    </source>
</reference>
<comment type="cofactor">
    <cofactor evidence="1">
        <name>Mg(2+)</name>
        <dbReference type="ChEBI" id="CHEBI:18420"/>
    </cofactor>
</comment>
<proteinExistence type="inferred from homology"/>